<feature type="chain" id="PRO_5004586977" evidence="4">
    <location>
        <begin position="23"/>
        <end position="273"/>
    </location>
</feature>
<reference evidence="7" key="1">
    <citation type="journal article" date="2013" name="Genome">
        <title>Draft Genome Sequences of Porphyromonas crevioricanis JCM 15906T and Porphyromonas cansulci JCM 13913T Isolated from a Canine Oral Cavity.</title>
        <authorList>
            <person name="Sakamoto M."/>
            <person name="Tanaka N."/>
            <person name="Shiwa Y."/>
            <person name="Yoshikawa H."/>
            <person name="Ohkuma M."/>
        </authorList>
    </citation>
    <scope>NUCLEOTIDE SEQUENCE [LARGE SCALE GENOMIC DNA]</scope>
    <source>
        <strain evidence="7">JCM 15906</strain>
    </source>
</reference>
<feature type="signal peptide" evidence="4">
    <location>
        <begin position="1"/>
        <end position="22"/>
    </location>
</feature>
<dbReference type="Proteomes" id="UP000018031">
    <property type="component" value="Unassembled WGS sequence"/>
</dbReference>
<dbReference type="InterPro" id="IPR039565">
    <property type="entry name" value="BamD-like"/>
</dbReference>
<dbReference type="Pfam" id="PF13525">
    <property type="entry name" value="YfiO"/>
    <property type="match status" value="1"/>
</dbReference>
<evidence type="ECO:0000256" key="3">
    <source>
        <dbReference type="ARBA" id="ARBA00023237"/>
    </source>
</evidence>
<name>T1DR57_9PORP</name>
<dbReference type="SUPFAM" id="SSF48452">
    <property type="entry name" value="TPR-like"/>
    <property type="match status" value="1"/>
</dbReference>
<sequence>MHKAVFRLFLVFASLIMGLSSCSEFVRVQKSANNNLKYAYAKKYYENGKYSKAIDLLQEVVPVFNGSAEGPESLYLLADSYYKDNRPIAASDFFVRYYSSYPKAPKAEEARYKAAMGFYEASPEARLDQSATYEAIQEMQAYLDFYPEGVHVEKIKQMLFDLQDKLAYKEYLHAELYYNLGLYMGNNYRACIITGKEALKEFPYTKYREDFLYLILRASYKEASFSVNEKVQTRYREVLDQYYAYINEFPDGKYLRQVRQIYEFVSKHISKNV</sequence>
<dbReference type="InterPro" id="IPR011990">
    <property type="entry name" value="TPR-like_helical_dom_sf"/>
</dbReference>
<dbReference type="AlphaFoldDB" id="T1DR57"/>
<evidence type="ECO:0000256" key="1">
    <source>
        <dbReference type="ARBA" id="ARBA00022729"/>
    </source>
</evidence>
<evidence type="ECO:0000256" key="2">
    <source>
        <dbReference type="ARBA" id="ARBA00023136"/>
    </source>
</evidence>
<reference evidence="6 7" key="2">
    <citation type="journal article" date="2013" name="Genome Announc.">
        <title>Draft Genome Sequences of Porphyromonas crevioricanis JCM 15906T and Porphyromonas cansulci JCM 13913T Isolated from a Canine Oral Cavity.</title>
        <authorList>
            <person name="Sakamoto M."/>
            <person name="Tanaka N."/>
            <person name="Shiwa Y."/>
            <person name="Yoshikawa H."/>
            <person name="Ohkuma M."/>
        </authorList>
    </citation>
    <scope>NUCLEOTIDE SEQUENCE [LARGE SCALE GENOMIC DNA]</scope>
    <source>
        <strain evidence="6 7">JCM 15906</strain>
    </source>
</reference>
<organism evidence="6 7">
    <name type="scientific">Porphyromonas crevioricanis JCM 15906</name>
    <dbReference type="NCBI Taxonomy" id="1305617"/>
    <lineage>
        <taxon>Bacteria</taxon>
        <taxon>Pseudomonadati</taxon>
        <taxon>Bacteroidota</taxon>
        <taxon>Bacteroidia</taxon>
        <taxon>Bacteroidales</taxon>
        <taxon>Porphyromonadaceae</taxon>
        <taxon>Porphyromonas</taxon>
    </lineage>
</organism>
<dbReference type="RefSeq" id="WP_023937078.1">
    <property type="nucleotide sequence ID" value="NZ_BAOU01000019.1"/>
</dbReference>
<feature type="domain" description="Outer membrane lipoprotein BamD-like" evidence="5">
    <location>
        <begin position="37"/>
        <end position="220"/>
    </location>
</feature>
<dbReference type="EMBL" id="BAOU01000019">
    <property type="protein sequence ID" value="GAD05100.1"/>
    <property type="molecule type" value="Genomic_DNA"/>
</dbReference>
<keyword evidence="3" id="KW-0998">Cell outer membrane</keyword>
<comment type="caution">
    <text evidence="6">The sequence shown here is derived from an EMBL/GenBank/DDBJ whole genome shotgun (WGS) entry which is preliminary data.</text>
</comment>
<evidence type="ECO:0000256" key="4">
    <source>
        <dbReference type="SAM" id="SignalP"/>
    </source>
</evidence>
<proteinExistence type="predicted"/>
<dbReference type="NCBIfam" id="TIGR03302">
    <property type="entry name" value="OM_YfiO"/>
    <property type="match status" value="1"/>
</dbReference>
<dbReference type="InterPro" id="IPR017689">
    <property type="entry name" value="BamD"/>
</dbReference>
<gene>
    <name evidence="6" type="ORF">PORCRE_798</name>
</gene>
<keyword evidence="1 4" id="KW-0732">Signal</keyword>
<dbReference type="Gene3D" id="1.25.40.10">
    <property type="entry name" value="Tetratricopeptide repeat domain"/>
    <property type="match status" value="1"/>
</dbReference>
<evidence type="ECO:0000313" key="7">
    <source>
        <dbReference type="Proteomes" id="UP000018031"/>
    </source>
</evidence>
<dbReference type="PROSITE" id="PS51257">
    <property type="entry name" value="PROKAR_LIPOPROTEIN"/>
    <property type="match status" value="1"/>
</dbReference>
<keyword evidence="2" id="KW-0472">Membrane</keyword>
<evidence type="ECO:0000259" key="5">
    <source>
        <dbReference type="Pfam" id="PF13525"/>
    </source>
</evidence>
<accession>T1DR57</accession>
<evidence type="ECO:0000313" key="6">
    <source>
        <dbReference type="EMBL" id="GAD05100.1"/>
    </source>
</evidence>
<protein>
    <submittedName>
        <fullName evidence="6">Outer membrane assembly lipoprotein YfiO</fullName>
    </submittedName>
</protein>
<keyword evidence="6" id="KW-0449">Lipoprotein</keyword>